<sequence>MKQIIYRFIFFTLMGWKVKGTFDTNIKKCIMIVVPHTSWFDFFIGVFFRGTYPVEINFLAKKELFKFPLGGYLKWMGGIPLDRSKTENKVDAIARIFETKDVLRLSLSPEGTRKKVTQWKSGYYYIAQKANLPIIPIGFDYANKQVIVFEPFTVTNDFEKDSKYLESLFKNVKGKVAENSFI</sequence>
<evidence type="ECO:0000256" key="2">
    <source>
        <dbReference type="ARBA" id="ARBA00022679"/>
    </source>
</evidence>
<dbReference type="SMART" id="SM00563">
    <property type="entry name" value="PlsC"/>
    <property type="match status" value="1"/>
</dbReference>
<name>A0ABR7IWE6_9FLAO</name>
<comment type="caution">
    <text evidence="5">The sequence shown here is derived from an EMBL/GenBank/DDBJ whole genome shotgun (WGS) entry which is preliminary data.</text>
</comment>
<dbReference type="PANTHER" id="PTHR10434:SF9">
    <property type="entry name" value="PHOSPHOLIPID_GLYCEROL ACYLTRANSFERASE DOMAIN-CONTAINING PROTEIN"/>
    <property type="match status" value="1"/>
</dbReference>
<keyword evidence="3 5" id="KW-0012">Acyltransferase</keyword>
<dbReference type="SUPFAM" id="SSF69593">
    <property type="entry name" value="Glycerol-3-phosphate (1)-acyltransferase"/>
    <property type="match status" value="1"/>
</dbReference>
<keyword evidence="6" id="KW-1185">Reference proteome</keyword>
<dbReference type="GO" id="GO:0016746">
    <property type="term" value="F:acyltransferase activity"/>
    <property type="evidence" value="ECO:0007669"/>
    <property type="project" value="UniProtKB-KW"/>
</dbReference>
<reference evidence="5 6" key="1">
    <citation type="submission" date="2020-08" db="EMBL/GenBank/DDBJ databases">
        <title>Description of novel Flavobacterium F-408 isolate.</title>
        <authorList>
            <person name="Saticioglu I.B."/>
            <person name="Duman M."/>
            <person name="Altun S."/>
        </authorList>
    </citation>
    <scope>NUCLEOTIDE SEQUENCE [LARGE SCALE GENOMIC DNA]</scope>
    <source>
        <strain evidence="5 6">F-408</strain>
    </source>
</reference>
<gene>
    <name evidence="5" type="ORF">H8R27_03965</name>
</gene>
<keyword evidence="2" id="KW-0808">Transferase</keyword>
<dbReference type="PANTHER" id="PTHR10434">
    <property type="entry name" value="1-ACYL-SN-GLYCEROL-3-PHOSPHATE ACYLTRANSFERASE"/>
    <property type="match status" value="1"/>
</dbReference>
<dbReference type="EMBL" id="JACRUN010000001">
    <property type="protein sequence ID" value="MBC5834033.1"/>
    <property type="molecule type" value="Genomic_DNA"/>
</dbReference>
<evidence type="ECO:0000313" key="5">
    <source>
        <dbReference type="EMBL" id="MBC5834033.1"/>
    </source>
</evidence>
<dbReference type="Pfam" id="PF01553">
    <property type="entry name" value="Acyltransferase"/>
    <property type="match status" value="1"/>
</dbReference>
<organism evidence="5 6">
    <name type="scientific">Flavobacterium bernardetii</name>
    <dbReference type="NCBI Taxonomy" id="2813823"/>
    <lineage>
        <taxon>Bacteria</taxon>
        <taxon>Pseudomonadati</taxon>
        <taxon>Bacteroidota</taxon>
        <taxon>Flavobacteriia</taxon>
        <taxon>Flavobacteriales</taxon>
        <taxon>Flavobacteriaceae</taxon>
        <taxon>Flavobacterium</taxon>
    </lineage>
</organism>
<accession>A0ABR7IWE6</accession>
<evidence type="ECO:0000256" key="3">
    <source>
        <dbReference type="ARBA" id="ARBA00023315"/>
    </source>
</evidence>
<evidence type="ECO:0000256" key="1">
    <source>
        <dbReference type="ARBA" id="ARBA00005189"/>
    </source>
</evidence>
<dbReference type="InterPro" id="IPR002123">
    <property type="entry name" value="Plipid/glycerol_acylTrfase"/>
</dbReference>
<protein>
    <submittedName>
        <fullName evidence="5">1-acyl-sn-glycerol-3-phosphate acyltransferase</fullName>
    </submittedName>
</protein>
<feature type="domain" description="Phospholipid/glycerol acyltransferase" evidence="4">
    <location>
        <begin position="30"/>
        <end position="142"/>
    </location>
</feature>
<evidence type="ECO:0000259" key="4">
    <source>
        <dbReference type="SMART" id="SM00563"/>
    </source>
</evidence>
<evidence type="ECO:0000313" key="6">
    <source>
        <dbReference type="Proteomes" id="UP000605990"/>
    </source>
</evidence>
<proteinExistence type="predicted"/>
<comment type="pathway">
    <text evidence="1">Lipid metabolism.</text>
</comment>
<dbReference type="Proteomes" id="UP000605990">
    <property type="component" value="Unassembled WGS sequence"/>
</dbReference>
<dbReference type="RefSeq" id="WP_166125251.1">
    <property type="nucleotide sequence ID" value="NZ_JAANOQ010000001.1"/>
</dbReference>